<proteinExistence type="predicted"/>
<sequence length="136" mass="15071">MDRLDLEATRGDAWRPVIEYAYAGSFPAGAICRMQWRLYEGHTGTPCLDIPACEYYDDWATAEQIAEGFARPGDRVLKLLPNITVPPGMPTGLNQPEAGEADRYFWDLAVIVDDVVLLRPIGGNIFVNKGVTRNDA</sequence>
<name>A0A3G2UZJ2_SPHYA</name>
<gene>
    <name evidence="1" type="ORF">EBF16_26495</name>
</gene>
<dbReference type="RefSeq" id="WP_122129963.1">
    <property type="nucleotide sequence ID" value="NZ_CP033230.1"/>
</dbReference>
<accession>A0A3G2UZJ2</accession>
<protein>
    <submittedName>
        <fullName evidence="1">Uncharacterized protein</fullName>
    </submittedName>
</protein>
<dbReference type="AlphaFoldDB" id="A0A3G2UZJ2"/>
<organism evidence="1 2">
    <name type="scientific">Sphingobium yanoikuyae</name>
    <name type="common">Sphingomonas yanoikuyae</name>
    <dbReference type="NCBI Taxonomy" id="13690"/>
    <lineage>
        <taxon>Bacteria</taxon>
        <taxon>Pseudomonadati</taxon>
        <taxon>Pseudomonadota</taxon>
        <taxon>Alphaproteobacteria</taxon>
        <taxon>Sphingomonadales</taxon>
        <taxon>Sphingomonadaceae</taxon>
        <taxon>Sphingobium</taxon>
    </lineage>
</organism>
<evidence type="ECO:0000313" key="2">
    <source>
        <dbReference type="Proteomes" id="UP000280708"/>
    </source>
</evidence>
<evidence type="ECO:0000313" key="1">
    <source>
        <dbReference type="EMBL" id="AYO80104.1"/>
    </source>
</evidence>
<dbReference type="Proteomes" id="UP000280708">
    <property type="component" value="Chromosome"/>
</dbReference>
<reference evidence="1 2" key="1">
    <citation type="submission" date="2018-10" db="EMBL/GenBank/DDBJ databases">
        <title>Characterization and genome analysis of a novel bacterium Sphingobium yanoikuyae SJTF8 capable of degrading PAHs.</title>
        <authorList>
            <person name="Yin C."/>
            <person name="Xiong W."/>
            <person name="Liang R."/>
        </authorList>
    </citation>
    <scope>NUCLEOTIDE SEQUENCE [LARGE SCALE GENOMIC DNA]</scope>
    <source>
        <strain evidence="1 2">SJTF8</strain>
    </source>
</reference>
<dbReference type="EMBL" id="CP033230">
    <property type="protein sequence ID" value="AYO80104.1"/>
    <property type="molecule type" value="Genomic_DNA"/>
</dbReference>